<dbReference type="Proteomes" id="UP000253744">
    <property type="component" value="Plasmid pDrdI"/>
</dbReference>
<geneLocation type="plasmid" evidence="2">
    <name>pdrdi</name>
</geneLocation>
<evidence type="ECO:0000313" key="2">
    <source>
        <dbReference type="Proteomes" id="UP000253744"/>
    </source>
</evidence>
<keyword evidence="1" id="KW-0614">Plasmid</keyword>
<evidence type="ECO:0000313" key="1">
    <source>
        <dbReference type="EMBL" id="AXH00969.1"/>
    </source>
</evidence>
<name>A0A345IMP6_9DEIO</name>
<protein>
    <submittedName>
        <fullName evidence="1">Uncharacterized protein</fullName>
    </submittedName>
</protein>
<sequence length="168" mass="18348">MRLITYQEGCEVRVAELRGLDYIVWTAAGQQISTGRLAQVPELPGDVLLALHQQDPALSIPDGVQVWQVRNVQSFGSLLAAQQARFPDAYALMAVIPTNDLDLAFGRAQHGFFRDPEAGVIEDGLDWRDREGVWKRPGRAVSSSPGDVYVTGGAAYRVLGVGFERIAP</sequence>
<dbReference type="AlphaFoldDB" id="A0A345IMP6"/>
<accession>A0A345IMP6</accession>
<gene>
    <name evidence="1" type="ORF">DVJ83_17880</name>
</gene>
<dbReference type="EMBL" id="CP031163">
    <property type="protein sequence ID" value="AXH00969.1"/>
    <property type="molecule type" value="Genomic_DNA"/>
</dbReference>
<dbReference type="RefSeq" id="WP_114673617.1">
    <property type="nucleotide sequence ID" value="NZ_CP031163.1"/>
</dbReference>
<dbReference type="KEGG" id="dwu:DVJ83_17880"/>
<proteinExistence type="predicted"/>
<organism evidence="1 2">
    <name type="scientific">Deinococcus wulumuqiensis</name>
    <dbReference type="NCBI Taxonomy" id="980427"/>
    <lineage>
        <taxon>Bacteria</taxon>
        <taxon>Thermotogati</taxon>
        <taxon>Deinococcota</taxon>
        <taxon>Deinococci</taxon>
        <taxon>Deinococcales</taxon>
        <taxon>Deinococcaceae</taxon>
        <taxon>Deinococcus</taxon>
    </lineage>
</organism>
<reference evidence="1 2" key="1">
    <citation type="submission" date="2018-07" db="EMBL/GenBank/DDBJ databases">
        <title>Complete Genome and Methylome Analysis of Deinococcus wulumuqiensis NEB 479.</title>
        <authorList>
            <person name="Fomenkov A."/>
            <person name="Luyten Y."/>
            <person name="Vincze T."/>
            <person name="Anton B.P."/>
            <person name="Clark T."/>
            <person name="Roberts R.J."/>
            <person name="Morgan R.D."/>
        </authorList>
    </citation>
    <scope>NUCLEOTIDE SEQUENCE [LARGE SCALE GENOMIC DNA]</scope>
    <source>
        <strain evidence="1 2">NEB 479</strain>
        <plasmid evidence="2">Plasmid pdrdi</plasmid>
    </source>
</reference>